<proteinExistence type="predicted"/>
<dbReference type="EMBL" id="GEDG01040065">
    <property type="protein sequence ID" value="JAP06875.1"/>
    <property type="molecule type" value="Transcribed_RNA"/>
</dbReference>
<dbReference type="AlphaFoldDB" id="A0A0V0GHX6"/>
<sequence>FLNSNTSFSPPLFPILFENFPIFHQFSLFHTSKLSQLHTYSEEKWNRKHLTALFFYSPENPMRRMMWQRY</sequence>
<reference evidence="1" key="1">
    <citation type="submission" date="2015-12" db="EMBL/GenBank/DDBJ databases">
        <title>Gene expression during late stages of embryo sac development: a critical building block for successful pollen-pistil interactions.</title>
        <authorList>
            <person name="Liu Y."/>
            <person name="Joly V."/>
            <person name="Sabar M."/>
            <person name="Matton D.P."/>
        </authorList>
    </citation>
    <scope>NUCLEOTIDE SEQUENCE</scope>
</reference>
<evidence type="ECO:0000313" key="1">
    <source>
        <dbReference type="EMBL" id="JAP06875.1"/>
    </source>
</evidence>
<protein>
    <submittedName>
        <fullName evidence="1">Putative ovule protein</fullName>
    </submittedName>
</protein>
<accession>A0A0V0GHX6</accession>
<name>A0A0V0GHX6_SOLCH</name>
<feature type="non-terminal residue" evidence="1">
    <location>
        <position position="1"/>
    </location>
</feature>
<organism evidence="1">
    <name type="scientific">Solanum chacoense</name>
    <name type="common">Chaco potato</name>
    <dbReference type="NCBI Taxonomy" id="4108"/>
    <lineage>
        <taxon>Eukaryota</taxon>
        <taxon>Viridiplantae</taxon>
        <taxon>Streptophyta</taxon>
        <taxon>Embryophyta</taxon>
        <taxon>Tracheophyta</taxon>
        <taxon>Spermatophyta</taxon>
        <taxon>Magnoliopsida</taxon>
        <taxon>eudicotyledons</taxon>
        <taxon>Gunneridae</taxon>
        <taxon>Pentapetalae</taxon>
        <taxon>asterids</taxon>
        <taxon>lamiids</taxon>
        <taxon>Solanales</taxon>
        <taxon>Solanaceae</taxon>
        <taxon>Solanoideae</taxon>
        <taxon>Solaneae</taxon>
        <taxon>Solanum</taxon>
    </lineage>
</organism>